<organism evidence="2 3">
    <name type="scientific">Dryococelus australis</name>
    <dbReference type="NCBI Taxonomy" id="614101"/>
    <lineage>
        <taxon>Eukaryota</taxon>
        <taxon>Metazoa</taxon>
        <taxon>Ecdysozoa</taxon>
        <taxon>Arthropoda</taxon>
        <taxon>Hexapoda</taxon>
        <taxon>Insecta</taxon>
        <taxon>Pterygota</taxon>
        <taxon>Neoptera</taxon>
        <taxon>Polyneoptera</taxon>
        <taxon>Phasmatodea</taxon>
        <taxon>Verophasmatodea</taxon>
        <taxon>Anareolatae</taxon>
        <taxon>Phasmatidae</taxon>
        <taxon>Eurycanthinae</taxon>
        <taxon>Dryococelus</taxon>
    </lineage>
</organism>
<protein>
    <recommendedName>
        <fullName evidence="1">PiggyBac transposable element-derived protein domain-containing protein</fullName>
    </recommendedName>
</protein>
<sequence>MIPIKGRSCLNKYMPLKPVKRCYKVWCLADSVTGFVLEFEIYSGKTDSSDDLQLGERVALHFCIKGPIAAVKWQNSKPVTVLFSATSPKDTTSVRRKNKYGKKTTVSCPTAIQMGGVDINDHLREQYVGRRVTGDLDRKSFRIPLSRQLIYGYTSKKWRCRPPLFIAKRIESIGVPHGVCSMNVDEHLPEKNIKYRRCRLCS</sequence>
<dbReference type="PANTHER" id="PTHR46599">
    <property type="entry name" value="PIGGYBAC TRANSPOSABLE ELEMENT-DERIVED PROTEIN 4"/>
    <property type="match status" value="1"/>
</dbReference>
<name>A0ABQ9H5I7_9NEOP</name>
<evidence type="ECO:0000313" key="2">
    <source>
        <dbReference type="EMBL" id="KAJ8879556.1"/>
    </source>
</evidence>
<reference evidence="2 3" key="1">
    <citation type="submission" date="2023-02" db="EMBL/GenBank/DDBJ databases">
        <title>LHISI_Scaffold_Assembly.</title>
        <authorList>
            <person name="Stuart O.P."/>
            <person name="Cleave R."/>
            <person name="Magrath M.J.L."/>
            <person name="Mikheyev A.S."/>
        </authorList>
    </citation>
    <scope>NUCLEOTIDE SEQUENCE [LARGE SCALE GENOMIC DNA]</scope>
    <source>
        <strain evidence="2">Daus_M_001</strain>
        <tissue evidence="2">Leg muscle</tissue>
    </source>
</reference>
<gene>
    <name evidence="2" type="ORF">PR048_020164</name>
</gene>
<comment type="caution">
    <text evidence="2">The sequence shown here is derived from an EMBL/GenBank/DDBJ whole genome shotgun (WGS) entry which is preliminary data.</text>
</comment>
<dbReference type="PANTHER" id="PTHR46599:SF3">
    <property type="entry name" value="PIGGYBAC TRANSPOSABLE ELEMENT-DERIVED PROTEIN 4"/>
    <property type="match status" value="1"/>
</dbReference>
<evidence type="ECO:0000259" key="1">
    <source>
        <dbReference type="Pfam" id="PF13843"/>
    </source>
</evidence>
<evidence type="ECO:0000313" key="3">
    <source>
        <dbReference type="Proteomes" id="UP001159363"/>
    </source>
</evidence>
<proteinExistence type="predicted"/>
<dbReference type="InterPro" id="IPR029526">
    <property type="entry name" value="PGBD"/>
</dbReference>
<dbReference type="Proteomes" id="UP001159363">
    <property type="component" value="Chromosome 6"/>
</dbReference>
<dbReference type="Pfam" id="PF13843">
    <property type="entry name" value="DDE_Tnp_1_7"/>
    <property type="match status" value="1"/>
</dbReference>
<accession>A0ABQ9H5I7</accession>
<keyword evidence="3" id="KW-1185">Reference proteome</keyword>
<feature type="domain" description="PiggyBac transposable element-derived protein" evidence="1">
    <location>
        <begin position="1"/>
        <end position="62"/>
    </location>
</feature>
<dbReference type="EMBL" id="JARBHB010000007">
    <property type="protein sequence ID" value="KAJ8879556.1"/>
    <property type="molecule type" value="Genomic_DNA"/>
</dbReference>